<dbReference type="Proteomes" id="UP000324973">
    <property type="component" value="Unassembled WGS sequence"/>
</dbReference>
<keyword evidence="2" id="KW-1185">Reference proteome</keyword>
<proteinExistence type="predicted"/>
<accession>A0A5D4XGH4</accession>
<name>A0A5D4XGH4_9GAMM</name>
<gene>
    <name evidence="1" type="ORF">FZO89_16160</name>
</gene>
<sequence>MTNVLVVLVVALLTAGDSRESTSRTGPARQAIATSVASGPGSHASASATAARKHARSESLVFHYTNPNARLTEGGMRLTSTGPDMVAAGFIETPITGQAYVEAVVFHGGRHAAGISLWGDPPDRLVDDAHPGRAYGRPGASVQAVSAWSVVAYANYGLPLETKAAVGSLTGEPRQRVVIQLAVDAAKRAVWVKLPTGGGWVGGGNPATGESPTLILAGTSPIRVGGNASDPGNFVEFLAPAHHVGSPPSGYGPLG</sequence>
<protein>
    <submittedName>
        <fullName evidence="1">Uncharacterized protein</fullName>
    </submittedName>
</protein>
<evidence type="ECO:0000313" key="2">
    <source>
        <dbReference type="Proteomes" id="UP000324973"/>
    </source>
</evidence>
<dbReference type="AlphaFoldDB" id="A0A5D4XGH4"/>
<reference evidence="1 2" key="1">
    <citation type="submission" date="2019-08" db="EMBL/GenBank/DDBJ databases">
        <title>Luteimonas viscosus sp. nov., isolated from soil of a sunflower field.</title>
        <authorList>
            <person name="Jianli Z."/>
            <person name="Ying Z."/>
        </authorList>
    </citation>
    <scope>NUCLEOTIDE SEQUENCE [LARGE SCALE GENOMIC DNA]</scope>
    <source>
        <strain evidence="1 2">XBU10</strain>
    </source>
</reference>
<organism evidence="1 2">
    <name type="scientific">Luteimonas viscosa</name>
    <dbReference type="NCBI Taxonomy" id="1132694"/>
    <lineage>
        <taxon>Bacteria</taxon>
        <taxon>Pseudomonadati</taxon>
        <taxon>Pseudomonadota</taxon>
        <taxon>Gammaproteobacteria</taxon>
        <taxon>Lysobacterales</taxon>
        <taxon>Lysobacteraceae</taxon>
        <taxon>Luteimonas</taxon>
    </lineage>
</organism>
<dbReference type="RefSeq" id="WP_149104452.1">
    <property type="nucleotide sequence ID" value="NZ_VTFT01000002.1"/>
</dbReference>
<dbReference type="EMBL" id="VTFT01000002">
    <property type="protein sequence ID" value="TYT23756.1"/>
    <property type="molecule type" value="Genomic_DNA"/>
</dbReference>
<evidence type="ECO:0000313" key="1">
    <source>
        <dbReference type="EMBL" id="TYT23756.1"/>
    </source>
</evidence>
<comment type="caution">
    <text evidence="1">The sequence shown here is derived from an EMBL/GenBank/DDBJ whole genome shotgun (WGS) entry which is preliminary data.</text>
</comment>